<gene>
    <name evidence="1" type="ORF">RY831_19240</name>
</gene>
<sequence length="72" mass="7535">MNNAKPQLSENDILLLNAASDLARAQLKRAVAIVGEVTGRENNEVDTSLVGAMVQVLAANYAVLAVGRSPSD</sequence>
<dbReference type="EMBL" id="JAWIIV010000017">
    <property type="protein sequence ID" value="MEC4721305.1"/>
    <property type="molecule type" value="Genomic_DNA"/>
</dbReference>
<reference evidence="1 2" key="1">
    <citation type="submission" date="2023-10" db="EMBL/GenBank/DDBJ databases">
        <title>Noviherbaspirillum sp. CPCC 100848 genome assembly.</title>
        <authorList>
            <person name="Li X.Y."/>
            <person name="Fang X.M."/>
        </authorList>
    </citation>
    <scope>NUCLEOTIDE SEQUENCE [LARGE SCALE GENOMIC DNA]</scope>
    <source>
        <strain evidence="1 2">CPCC 100848</strain>
    </source>
</reference>
<protein>
    <submittedName>
        <fullName evidence="1">Uncharacterized protein</fullName>
    </submittedName>
</protein>
<dbReference type="RefSeq" id="WP_326508008.1">
    <property type="nucleotide sequence ID" value="NZ_JAWIIV010000017.1"/>
</dbReference>
<name>A0ABU6JCN3_9BURK</name>
<dbReference type="Proteomes" id="UP001352263">
    <property type="component" value="Unassembled WGS sequence"/>
</dbReference>
<evidence type="ECO:0000313" key="2">
    <source>
        <dbReference type="Proteomes" id="UP001352263"/>
    </source>
</evidence>
<accession>A0ABU6JCN3</accession>
<organism evidence="1 2">
    <name type="scientific">Noviherbaspirillum album</name>
    <dbReference type="NCBI Taxonomy" id="3080276"/>
    <lineage>
        <taxon>Bacteria</taxon>
        <taxon>Pseudomonadati</taxon>
        <taxon>Pseudomonadota</taxon>
        <taxon>Betaproteobacteria</taxon>
        <taxon>Burkholderiales</taxon>
        <taxon>Oxalobacteraceae</taxon>
        <taxon>Noviherbaspirillum</taxon>
    </lineage>
</organism>
<keyword evidence="2" id="KW-1185">Reference proteome</keyword>
<proteinExistence type="predicted"/>
<evidence type="ECO:0000313" key="1">
    <source>
        <dbReference type="EMBL" id="MEC4721305.1"/>
    </source>
</evidence>
<comment type="caution">
    <text evidence="1">The sequence shown here is derived from an EMBL/GenBank/DDBJ whole genome shotgun (WGS) entry which is preliminary data.</text>
</comment>